<evidence type="ECO:0000313" key="3">
    <source>
        <dbReference type="Proteomes" id="UP000599109"/>
    </source>
</evidence>
<dbReference type="EMBL" id="JAEQNE010000009">
    <property type="protein sequence ID" value="MBL0394719.1"/>
    <property type="molecule type" value="Genomic_DNA"/>
</dbReference>
<comment type="caution">
    <text evidence="2">The sequence shown here is derived from an EMBL/GenBank/DDBJ whole genome shotgun (WGS) entry which is preliminary data.</text>
</comment>
<protein>
    <submittedName>
        <fullName evidence="2">Pilus assembly protein</fullName>
    </submittedName>
</protein>
<gene>
    <name evidence="2" type="ORF">JJ685_26510</name>
</gene>
<keyword evidence="1" id="KW-0472">Membrane</keyword>
<dbReference type="Proteomes" id="UP000599109">
    <property type="component" value="Unassembled WGS sequence"/>
</dbReference>
<keyword evidence="1" id="KW-1133">Transmembrane helix</keyword>
<dbReference type="InterPro" id="IPR047814">
    <property type="entry name" value="TfpX/TfpZ-like"/>
</dbReference>
<evidence type="ECO:0000313" key="2">
    <source>
        <dbReference type="EMBL" id="MBL0394719.1"/>
    </source>
</evidence>
<reference evidence="2 3" key="1">
    <citation type="journal article" date="2017" name="Int. J. Syst. Evol. Microbiol.">
        <title>Ramlibacter monticola sp. nov., isolated from forest soil.</title>
        <authorList>
            <person name="Chaudhary D.K."/>
            <person name="Kim J."/>
        </authorList>
    </citation>
    <scope>NUCLEOTIDE SEQUENCE [LARGE SCALE GENOMIC DNA]</scope>
    <source>
        <strain evidence="2 3">KACC 19175</strain>
    </source>
</reference>
<accession>A0A936Z4B4</accession>
<keyword evidence="1" id="KW-0812">Transmembrane</keyword>
<dbReference type="AlphaFoldDB" id="A0A936Z4B4"/>
<feature type="transmembrane region" description="Helical" evidence="1">
    <location>
        <begin position="60"/>
        <end position="80"/>
    </location>
</feature>
<sequence length="266" mass="29482">MQQPSFSLNHHTASFDWRSRLRAATIHLGLSALVAVLAGLLVFALWYPWPYREISGGRELFALVVSVDVVLGPLITFAIFNRAKPRKELRRDLAVVGLLQLAGLAYGLWTVHLARPVHMVFELDRFRVVHQVEIPVQLADRAPAGIPLAPLGGPTVIALRPFRNDAEQLEYTMAALQGLPLSARPELWQPYEAARERVLAAAKPVPELKRRFPQRAAAIDAAVRQAGREPSQAAYLPLIARKAEGWTVLLDARTAETIGFLPLDSF</sequence>
<evidence type="ECO:0000256" key="1">
    <source>
        <dbReference type="SAM" id="Phobius"/>
    </source>
</evidence>
<proteinExistence type="predicted"/>
<dbReference type="RefSeq" id="WP_201677388.1">
    <property type="nucleotide sequence ID" value="NZ_JAEQNE010000009.1"/>
</dbReference>
<feature type="transmembrane region" description="Helical" evidence="1">
    <location>
        <begin position="92"/>
        <end position="109"/>
    </location>
</feature>
<dbReference type="NCBIfam" id="NF041437">
    <property type="entry name" value="TfpZ"/>
    <property type="match status" value="1"/>
</dbReference>
<keyword evidence="3" id="KW-1185">Reference proteome</keyword>
<name>A0A936Z4B4_9BURK</name>
<organism evidence="2 3">
    <name type="scientific">Ramlibacter monticola</name>
    <dbReference type="NCBI Taxonomy" id="1926872"/>
    <lineage>
        <taxon>Bacteria</taxon>
        <taxon>Pseudomonadati</taxon>
        <taxon>Pseudomonadota</taxon>
        <taxon>Betaproteobacteria</taxon>
        <taxon>Burkholderiales</taxon>
        <taxon>Comamonadaceae</taxon>
        <taxon>Ramlibacter</taxon>
    </lineage>
</organism>
<feature type="transmembrane region" description="Helical" evidence="1">
    <location>
        <begin position="28"/>
        <end position="48"/>
    </location>
</feature>